<reference evidence="1 2" key="1">
    <citation type="journal article" date="2013" name="BMC Genomics">
        <title>Genome sequencing and comparative genomics of honey bee microsporidia, Nosema apis reveal novel insights into host-parasite interactions.</title>
        <authorList>
            <person name="Chen Yp."/>
            <person name="Pettis J.S."/>
            <person name="Zhao Y."/>
            <person name="Liu X."/>
            <person name="Tallon L.J."/>
            <person name="Sadzewicz L.D."/>
            <person name="Li R."/>
            <person name="Zheng H."/>
            <person name="Huang S."/>
            <person name="Zhang X."/>
            <person name="Hamilton M.C."/>
            <person name="Pernal S.F."/>
            <person name="Melathopoulos A.P."/>
            <person name="Yan X."/>
            <person name="Evans J.D."/>
        </authorList>
    </citation>
    <scope>NUCLEOTIDE SEQUENCE [LARGE SCALE GENOMIC DNA]</scope>
    <source>
        <strain evidence="1 2">BRL 01</strain>
    </source>
</reference>
<accession>T0L8E3</accession>
<dbReference type="AlphaFoldDB" id="T0L8E3"/>
<dbReference type="EMBL" id="KE647237">
    <property type="protein sequence ID" value="EQB60768.1"/>
    <property type="molecule type" value="Genomic_DNA"/>
</dbReference>
<gene>
    <name evidence="1" type="ORF">NAPIS_ORF01659</name>
</gene>
<protein>
    <submittedName>
        <fullName evidence="1">Uncharacterized protein</fullName>
    </submittedName>
</protein>
<keyword evidence="2" id="KW-1185">Reference proteome</keyword>
<sequence length="197" mass="23183">MKLFIKKSLVCVLKSLIKKLFFLYTSNNLSFYIKGTLVKDSLLSQTSVANNNELCFYKNIDLGQNTMYCIDINDYLPRERQNKDVYINKIYTFMGSFMFQKISECINVKYKKLEFTFLYKKRKMAKIICRIKKNVLYCNRDIQKNLDGFSNEKIMENNFKNKDTIINIVSDTTVKSTPSIDLFNDISLFECLENTLS</sequence>
<evidence type="ECO:0000313" key="1">
    <source>
        <dbReference type="EMBL" id="EQB60768.1"/>
    </source>
</evidence>
<dbReference type="Proteomes" id="UP000053780">
    <property type="component" value="Unassembled WGS sequence"/>
</dbReference>
<name>T0L8E3_9MICR</name>
<organism evidence="1 2">
    <name type="scientific">Vairimorpha apis BRL 01</name>
    <dbReference type="NCBI Taxonomy" id="1037528"/>
    <lineage>
        <taxon>Eukaryota</taxon>
        <taxon>Fungi</taxon>
        <taxon>Fungi incertae sedis</taxon>
        <taxon>Microsporidia</taxon>
        <taxon>Nosematidae</taxon>
        <taxon>Vairimorpha</taxon>
    </lineage>
</organism>
<proteinExistence type="predicted"/>
<dbReference type="HOGENOM" id="CLU_1384506_0_0_1"/>
<evidence type="ECO:0000313" key="2">
    <source>
        <dbReference type="Proteomes" id="UP000053780"/>
    </source>
</evidence>
<dbReference type="VEuPathDB" id="MicrosporidiaDB:NAPIS_ORF01659"/>